<reference evidence="2" key="1">
    <citation type="submission" date="2011-01" db="EMBL/GenBank/DDBJ databases">
        <title>Complete sequence of chromosome of Rahnella sp. Y9602.</title>
        <authorList>
            <consortium name="US DOE Joint Genome Institute"/>
            <person name="Lucas S."/>
            <person name="Copeland A."/>
            <person name="Lapidus A."/>
            <person name="Cheng J.-F."/>
            <person name="Goodwin L."/>
            <person name="Pitluck S."/>
            <person name="Lu M."/>
            <person name="Detter J.C."/>
            <person name="Han C."/>
            <person name="Tapia R."/>
            <person name="Land M."/>
            <person name="Hauser L."/>
            <person name="Kyrpides N."/>
            <person name="Ivanova N."/>
            <person name="Ovchinnikova G."/>
            <person name="Pagani I."/>
            <person name="Sobecky P.A."/>
            <person name="Martinez R.J."/>
            <person name="Woyke T."/>
        </authorList>
    </citation>
    <scope>NUCLEOTIDE SEQUENCE [LARGE SCALE GENOMIC DNA]</scope>
    <source>
        <strain evidence="2">Y9602</strain>
    </source>
</reference>
<evidence type="ECO:0000313" key="1">
    <source>
        <dbReference type="EMBL" id="ADW74159.1"/>
    </source>
</evidence>
<dbReference type="EMBL" id="CP002505">
    <property type="protein sequence ID" value="ADW74159.1"/>
    <property type="molecule type" value="Genomic_DNA"/>
</dbReference>
<gene>
    <name evidence="1" type="ordered locus">Rahaq_2552</name>
</gene>
<reference evidence="1 2" key="2">
    <citation type="journal article" date="2012" name="J. Bacteriol.">
        <title>Complete Genome Sequence of Rahnella sp. Strain Y9602, a Gammaproteobacterium Isolate from Metal- and Radionuclide-Contaminated Soil.</title>
        <authorList>
            <person name="Martinez R.J."/>
            <person name="Bruce D."/>
            <person name="Detter C."/>
            <person name="Goodwin L.A."/>
            <person name="Han J."/>
            <person name="Han C.S."/>
            <person name="Held B."/>
            <person name="Land M.L."/>
            <person name="Mikhailova N."/>
            <person name="Nolan M."/>
            <person name="Pennacchio L."/>
            <person name="Pitluck S."/>
            <person name="Tapia R."/>
            <person name="Woyke T."/>
            <person name="Sobecky P.A."/>
        </authorList>
    </citation>
    <scope>NUCLEOTIDE SEQUENCE [LARGE SCALE GENOMIC DNA]</scope>
    <source>
        <strain evidence="1 2">Y9602</strain>
    </source>
</reference>
<accession>A0A0H3FBB9</accession>
<evidence type="ECO:0008006" key="3">
    <source>
        <dbReference type="Google" id="ProtNLM"/>
    </source>
</evidence>
<dbReference type="KEGG" id="rah:Rahaq_2552"/>
<dbReference type="eggNOG" id="COG2110">
    <property type="taxonomic scope" value="Bacteria"/>
</dbReference>
<proteinExistence type="predicted"/>
<sequence>MTEKSNETKKISIIDKTQLKTCFVIMPIADIASYDSGHFHRVYQHLIKPACELAGFHPIRADDVNSSNMIVVDILKKIIECDLAICDLSARNPNVLYELGLRQAFNKKTVLIKDSITESIFDVQGFRYAQYDNTLRIDNVKNEISKLANALNETYESKTDINSIVQLLQIEPAKIDNKTELSDSDTIIFQAINELTKKVENINQRQNNYYAGYISPYFDKNTIPTNFAELKNLVTFYDDAREVDFPQSYFGDLYYKGSLPFGKFIEHDPKLEKDVFVSPSGEILYLSKNSDEAKTISRFSIKNNLGS</sequence>
<dbReference type="OrthoDB" id="5180013at2"/>
<dbReference type="Proteomes" id="UP000007257">
    <property type="component" value="Chromosome"/>
</dbReference>
<protein>
    <recommendedName>
        <fullName evidence="3">Nucleoside 2-deoxyribosyltransferase</fullName>
    </recommendedName>
</protein>
<dbReference type="Gene3D" id="3.40.50.450">
    <property type="match status" value="1"/>
</dbReference>
<dbReference type="RefSeq" id="WP_013575859.1">
    <property type="nucleotide sequence ID" value="NC_015061.1"/>
</dbReference>
<dbReference type="HOGENOM" id="CLU_078780_0_0_6"/>
<name>A0A0H3FBB9_RAHSY</name>
<organism evidence="1 2">
    <name type="scientific">Rahnella sp. (strain Y9602)</name>
    <dbReference type="NCBI Taxonomy" id="2703885"/>
    <lineage>
        <taxon>Bacteria</taxon>
        <taxon>Pseudomonadati</taxon>
        <taxon>Pseudomonadota</taxon>
        <taxon>Gammaproteobacteria</taxon>
        <taxon>Enterobacterales</taxon>
        <taxon>Yersiniaceae</taxon>
        <taxon>Rahnella</taxon>
    </lineage>
</organism>
<evidence type="ECO:0000313" key="2">
    <source>
        <dbReference type="Proteomes" id="UP000007257"/>
    </source>
</evidence>
<dbReference type="AlphaFoldDB" id="A0A0H3FBB9"/>